<evidence type="ECO:0000256" key="3">
    <source>
        <dbReference type="ARBA" id="ARBA00022475"/>
    </source>
</evidence>
<dbReference type="AlphaFoldDB" id="A0AAV7ZNV7"/>
<dbReference type="PANTHER" id="PTHR43266">
    <property type="entry name" value="MACROLIDE-EFFLUX PROTEIN"/>
    <property type="match status" value="1"/>
</dbReference>
<feature type="transmembrane region" description="Helical" evidence="8">
    <location>
        <begin position="332"/>
        <end position="357"/>
    </location>
</feature>
<dbReference type="Pfam" id="PF07690">
    <property type="entry name" value="MFS_1"/>
    <property type="match status" value="1"/>
</dbReference>
<feature type="transmembrane region" description="Helical" evidence="8">
    <location>
        <begin position="369"/>
        <end position="389"/>
    </location>
</feature>
<proteinExistence type="predicted"/>
<feature type="region of interest" description="Disordered" evidence="7">
    <location>
        <begin position="169"/>
        <end position="197"/>
    </location>
</feature>
<feature type="compositionally biased region" description="Low complexity" evidence="7">
    <location>
        <begin position="135"/>
        <end position="144"/>
    </location>
</feature>
<keyword evidence="3" id="KW-1003">Cell membrane</keyword>
<dbReference type="InterPro" id="IPR011701">
    <property type="entry name" value="MFS"/>
</dbReference>
<evidence type="ECO:0000256" key="6">
    <source>
        <dbReference type="ARBA" id="ARBA00023136"/>
    </source>
</evidence>
<protein>
    <submittedName>
        <fullName evidence="9">Macrolide-efflux protein</fullName>
    </submittedName>
</protein>
<evidence type="ECO:0000313" key="10">
    <source>
        <dbReference type="Proteomes" id="UP001146793"/>
    </source>
</evidence>
<feature type="region of interest" description="Disordered" evidence="7">
    <location>
        <begin position="135"/>
        <end position="155"/>
    </location>
</feature>
<dbReference type="GO" id="GO:0005886">
    <property type="term" value="C:plasma membrane"/>
    <property type="evidence" value="ECO:0007669"/>
    <property type="project" value="UniProtKB-SubCell"/>
</dbReference>
<gene>
    <name evidence="9" type="ORF">M0812_09552</name>
</gene>
<feature type="transmembrane region" description="Helical" evidence="8">
    <location>
        <begin position="401"/>
        <end position="420"/>
    </location>
</feature>
<dbReference type="EMBL" id="JANTQA010000023">
    <property type="protein sequence ID" value="KAJ3443708.1"/>
    <property type="molecule type" value="Genomic_DNA"/>
</dbReference>
<name>A0AAV7ZNV7_9EUKA</name>
<feature type="transmembrane region" description="Helical" evidence="8">
    <location>
        <begin position="24"/>
        <end position="42"/>
    </location>
</feature>
<dbReference type="Proteomes" id="UP001146793">
    <property type="component" value="Unassembled WGS sequence"/>
</dbReference>
<dbReference type="InterPro" id="IPR036259">
    <property type="entry name" value="MFS_trans_sf"/>
</dbReference>
<dbReference type="Gene3D" id="1.20.1250.20">
    <property type="entry name" value="MFS general substrate transporter like domains"/>
    <property type="match status" value="1"/>
</dbReference>
<feature type="transmembrane region" description="Helical" evidence="8">
    <location>
        <begin position="274"/>
        <end position="294"/>
    </location>
</feature>
<dbReference type="PANTHER" id="PTHR43266:SF2">
    <property type="entry name" value="MAJOR FACILITATOR SUPERFAMILY (MFS) PROFILE DOMAIN-CONTAINING PROTEIN"/>
    <property type="match status" value="1"/>
</dbReference>
<organism evidence="9 10">
    <name type="scientific">Anaeramoeba flamelloides</name>
    <dbReference type="NCBI Taxonomy" id="1746091"/>
    <lineage>
        <taxon>Eukaryota</taxon>
        <taxon>Metamonada</taxon>
        <taxon>Anaeramoebidae</taxon>
        <taxon>Anaeramoeba</taxon>
    </lineage>
</organism>
<comment type="caution">
    <text evidence="9">The sequence shown here is derived from an EMBL/GenBank/DDBJ whole genome shotgun (WGS) entry which is preliminary data.</text>
</comment>
<sequence length="518" mass="59150">MITSDLIRSALVLLFILVPKVKNVWFLLGIIFLQFSVSSFFLPARTAIIAKIVRKNNIVLANTFDSATWSALYFIGSSIGGIVADYAGLTWAFIIDSLTYLISSVCVYISLKAYKNRILKKGKIIFNNPLYSNSTNESLMSSSSESEKNEKSTNRRGTQFKNIILDTEEEEKEAERRKKDEYREKEEAEEVEDKKKLGDKSKAKEVIENKKDQKNKKSRRKNGFLESVRFLRKNPHTFAIICVKSTGALIWGAITIIIIQIIEQHFKINKSISIPIGILYASEGIGSMISPLLAENYFKKTTRKRWVSILLGFFLFEIGLVILIIGSFLENFYIFIFGNFIRAGGIGLIWVFSTVLIQNEKPEMIGRLFGFDYGFFFLCIMISYVWGGFGKNLKLKLNTTLEIQFLVGVFIICCWIIYYLKRKKNFYQDQIIALHPNSKPNGNDNKKKYIKLQEKSDNSGYLSNQDSNIQGSINEILTNEGPNNDDSKNRNTVSEELISTDSNNEDLNIDENVKLIMN</sequence>
<feature type="transmembrane region" description="Helical" evidence="8">
    <location>
        <begin position="63"/>
        <end position="83"/>
    </location>
</feature>
<comment type="subcellular location">
    <subcellularLocation>
        <location evidence="1">Cell membrane</location>
        <topology evidence="1">Multi-pass membrane protein</topology>
    </subcellularLocation>
</comment>
<keyword evidence="6 8" id="KW-0472">Membrane</keyword>
<evidence type="ECO:0000313" key="9">
    <source>
        <dbReference type="EMBL" id="KAJ3443708.1"/>
    </source>
</evidence>
<evidence type="ECO:0000256" key="7">
    <source>
        <dbReference type="SAM" id="MobiDB-lite"/>
    </source>
</evidence>
<feature type="transmembrane region" description="Helical" evidence="8">
    <location>
        <begin position="89"/>
        <end position="111"/>
    </location>
</feature>
<accession>A0AAV7ZNV7</accession>
<feature type="compositionally biased region" description="Basic and acidic residues" evidence="7">
    <location>
        <begin position="173"/>
        <end position="197"/>
    </location>
</feature>
<evidence type="ECO:0000256" key="2">
    <source>
        <dbReference type="ARBA" id="ARBA00022448"/>
    </source>
</evidence>
<feature type="transmembrane region" description="Helical" evidence="8">
    <location>
        <begin position="306"/>
        <end position="326"/>
    </location>
</feature>
<keyword evidence="2" id="KW-0813">Transport</keyword>
<evidence type="ECO:0000256" key="4">
    <source>
        <dbReference type="ARBA" id="ARBA00022692"/>
    </source>
</evidence>
<reference evidence="9" key="1">
    <citation type="submission" date="2022-08" db="EMBL/GenBank/DDBJ databases">
        <title>Novel sulphate-reducing endosymbionts in the free-living metamonad Anaeramoeba.</title>
        <authorList>
            <person name="Jerlstrom-Hultqvist J."/>
            <person name="Cepicka I."/>
            <person name="Gallot-Lavallee L."/>
            <person name="Salas-Leiva D."/>
            <person name="Curtis B.A."/>
            <person name="Zahonova K."/>
            <person name="Pipaliya S."/>
            <person name="Dacks J."/>
            <person name="Roger A.J."/>
        </authorList>
    </citation>
    <scope>NUCLEOTIDE SEQUENCE</scope>
    <source>
        <strain evidence="9">Busselton2</strain>
    </source>
</reference>
<dbReference type="SUPFAM" id="SSF103473">
    <property type="entry name" value="MFS general substrate transporter"/>
    <property type="match status" value="1"/>
</dbReference>
<feature type="transmembrane region" description="Helical" evidence="8">
    <location>
        <begin position="238"/>
        <end position="262"/>
    </location>
</feature>
<evidence type="ECO:0000256" key="1">
    <source>
        <dbReference type="ARBA" id="ARBA00004651"/>
    </source>
</evidence>
<dbReference type="GO" id="GO:0022857">
    <property type="term" value="F:transmembrane transporter activity"/>
    <property type="evidence" value="ECO:0007669"/>
    <property type="project" value="InterPro"/>
</dbReference>
<keyword evidence="5 8" id="KW-1133">Transmembrane helix</keyword>
<evidence type="ECO:0000256" key="5">
    <source>
        <dbReference type="ARBA" id="ARBA00022989"/>
    </source>
</evidence>
<dbReference type="CDD" id="cd06173">
    <property type="entry name" value="MFS_MefA_like"/>
    <property type="match status" value="1"/>
</dbReference>
<evidence type="ECO:0000256" key="8">
    <source>
        <dbReference type="SAM" id="Phobius"/>
    </source>
</evidence>
<keyword evidence="4 8" id="KW-0812">Transmembrane</keyword>